<proteinExistence type="predicted"/>
<gene>
    <name evidence="3" type="ordered locus">Francci3_2954</name>
</gene>
<dbReference type="eggNOG" id="COG1484">
    <property type="taxonomic scope" value="Bacteria"/>
</dbReference>
<accession>Q2J8T0</accession>
<organism evidence="3 4">
    <name type="scientific">Frankia casuarinae (strain DSM 45818 / CECT 9043 / HFP020203 / CcI3)</name>
    <dbReference type="NCBI Taxonomy" id="106370"/>
    <lineage>
        <taxon>Bacteria</taxon>
        <taxon>Bacillati</taxon>
        <taxon>Actinomycetota</taxon>
        <taxon>Actinomycetes</taxon>
        <taxon>Frankiales</taxon>
        <taxon>Frankiaceae</taxon>
        <taxon>Frankia</taxon>
    </lineage>
</organism>
<feature type="domain" description="ATPase PglY C-terminal" evidence="2">
    <location>
        <begin position="980"/>
        <end position="1158"/>
    </location>
</feature>
<dbReference type="HOGENOM" id="CLU_269246_0_0_11"/>
<dbReference type="EMBL" id="CP000249">
    <property type="protein sequence ID" value="ABD12312.1"/>
    <property type="molecule type" value="Genomic_DNA"/>
</dbReference>
<protein>
    <submittedName>
        <fullName evidence="3">Bacteriophage (PhiC31) resistance gene PglY</fullName>
    </submittedName>
</protein>
<dbReference type="Pfam" id="PF26382">
    <property type="entry name" value="BREX_PglY_6th"/>
    <property type="match status" value="1"/>
</dbReference>
<feature type="domain" description="ATPase PglY 5th" evidence="1">
    <location>
        <begin position="838"/>
        <end position="938"/>
    </location>
</feature>
<name>Q2J8T0_FRACC</name>
<dbReference type="AlphaFoldDB" id="Q2J8T0"/>
<dbReference type="InterPro" id="IPR058748">
    <property type="entry name" value="PglY_5th"/>
</dbReference>
<sequence length="1227" mass="133415">MTLISELLDIPEAVYPGDFVLDLSRGVTQIDRTLREYVVTPELAIRFGEALGLIKSALTDGSSKAAYLDGSFGSGKSHFMAVLGALARNHPGARAIGELAPVITAFDGDVIGKQFLVVPYHLVGKTSLEEAVLGGYLAHVRALHPDAPLPAVLIDKPLLDTAVALRGQLGDQAFFGLLGGGDRSSAADPRWGTLNHGAWDADRFEQALTAAPAAQERRDLVGTLEKALVGFAELARGAATGYVNIDDGLAAISQHAAGLGYDGLILFLDELILWFATRMADHAWVANEAPKVAKLVEAANADRPVPIISFVARQRDLRELVGTNLPGTEHLAFADSLKWWEGRFGSIKLSDNNLPLIMSKRVLRPRSDATRAQIDTSFAAMDRVRADIRAALMTAHADRAAFRLTYPFSPAFVETLVALSGFLQRERTALRVMQQLLVDQRDTLQLGQLVPVSDLFDALITDASPISGELGGLWRNAQKVYGEIRRLILESHGLTEETVTGVAPKHAVHMDDRIAKTLVLAALLPEVPSMRDLTARRIVALNHGYIRSMVPGQETGAVTQVVRKWAARLGAVQVSGDDASPLLSVRLEGVDIEGILENAKGADSPGDRRLTVRTLLFDALGATKPEGIDRATIVTATWRGTKRNVELIYGYLRDPGDVGDSMFTPTHNGWRLALDVPFDPDDHSPAEALDRVSRLRDALPARTLCWVPRHFTAHTQWSLGRYLRLEYAVGPSFDQLAGHLSDNDRAIAHQQLTAQLDQLRSQLTNALLQAYGLVTPDETVVDPAHGGIDMFVSLEPGFTPRVPAGAALRPAFENLLDQALSWEFPAHPHFDGEVRPGDLAKVHAQVRRAIEHPEHRIMVESSERPVMRKVANPLGLGEQSDQYFVLGHHWERHLGRKIIEAEAAGRPVTVGDLRAWLDEPKRMGLPQEIADLVVLVFAEQTNRGILHGRPLDVSIPRPLPADARVVAEPLPDRDTWEEARGRAHALFLITDITELCTARNVALLATRVRSAVADRLPKVRALHAALIRRGPTVLRDGTDPATERVRIAQGALRLCADLATITDNLALVERLAAFDLPAVPLHTGRSLTTAADLDAAIREVDWNIFTTVADWGPEHPRGAEAAALVTELAAVWAANEYVQHLQPALTKADRKARGLLLEWSRRVSRPASRTGTINPPGVATPGVATPGGVATSGAREVDQDSVAEFTSTLAALTAQGWRIKVTWQAVR</sequence>
<evidence type="ECO:0000259" key="1">
    <source>
        <dbReference type="Pfam" id="PF26381"/>
    </source>
</evidence>
<reference evidence="3 4" key="1">
    <citation type="journal article" date="2007" name="Genome Res.">
        <title>Genome characteristics of facultatively symbiotic Frankia sp. strains reflect host range and host plant biogeography.</title>
        <authorList>
            <person name="Normand P."/>
            <person name="Lapierre P."/>
            <person name="Tisa L.S."/>
            <person name="Gogarten J.P."/>
            <person name="Alloisio N."/>
            <person name="Bagnarol E."/>
            <person name="Bassi C.A."/>
            <person name="Berry A.M."/>
            <person name="Bickhart D.M."/>
            <person name="Choisne N."/>
            <person name="Couloux A."/>
            <person name="Cournoyer B."/>
            <person name="Cruveiller S."/>
            <person name="Daubin V."/>
            <person name="Demange N."/>
            <person name="Francino M.P."/>
            <person name="Goltsman E."/>
            <person name="Huang Y."/>
            <person name="Kopp O.R."/>
            <person name="Labarre L."/>
            <person name="Lapidus A."/>
            <person name="Lavire C."/>
            <person name="Marechal J."/>
            <person name="Martinez M."/>
            <person name="Mastronunzio J.E."/>
            <person name="Mullin B.C."/>
            <person name="Niemann J."/>
            <person name="Pujic P."/>
            <person name="Rawnsley T."/>
            <person name="Rouy Z."/>
            <person name="Schenowitz C."/>
            <person name="Sellstedt A."/>
            <person name="Tavares F."/>
            <person name="Tomkins J.P."/>
            <person name="Vallenet D."/>
            <person name="Valverde C."/>
            <person name="Wall L.G."/>
            <person name="Wang Y."/>
            <person name="Medigue C."/>
            <person name="Benson D.R."/>
        </authorList>
    </citation>
    <scope>NUCLEOTIDE SEQUENCE [LARGE SCALE GENOMIC DNA]</scope>
    <source>
        <strain evidence="4">DSM 45818 / CECT 9043 / CcI3</strain>
    </source>
</reference>
<dbReference type="Pfam" id="PF26381">
    <property type="entry name" value="BREX_PglY_5th"/>
    <property type="match status" value="1"/>
</dbReference>
<dbReference type="KEGG" id="fra:Francci3_2954"/>
<dbReference type="InterPro" id="IPR058747">
    <property type="entry name" value="PglY_C"/>
</dbReference>
<evidence type="ECO:0000313" key="4">
    <source>
        <dbReference type="Proteomes" id="UP000001937"/>
    </source>
</evidence>
<evidence type="ECO:0000259" key="2">
    <source>
        <dbReference type="Pfam" id="PF26382"/>
    </source>
</evidence>
<keyword evidence="4" id="KW-1185">Reference proteome</keyword>
<dbReference type="Proteomes" id="UP000001937">
    <property type="component" value="Chromosome"/>
</dbReference>
<dbReference type="RefSeq" id="WP_011437340.1">
    <property type="nucleotide sequence ID" value="NC_007777.1"/>
</dbReference>
<dbReference type="STRING" id="106370.Francci3_2954"/>
<evidence type="ECO:0000313" key="3">
    <source>
        <dbReference type="EMBL" id="ABD12312.1"/>
    </source>
</evidence>